<sequence>MTGMRVNLEAKHCFAIKTRDIKIRTTRDIKINNGAKSATGMRANPEAKHRSAIRTTLARGYKDTTSTRNKYRGCP</sequence>
<proteinExistence type="predicted"/>
<name>A0ACC0LCP0_RHOML</name>
<evidence type="ECO:0000313" key="2">
    <source>
        <dbReference type="Proteomes" id="UP001062846"/>
    </source>
</evidence>
<evidence type="ECO:0000313" key="1">
    <source>
        <dbReference type="EMBL" id="KAI8526335.1"/>
    </source>
</evidence>
<accession>A0ACC0LCP0</accession>
<comment type="caution">
    <text evidence="1">The sequence shown here is derived from an EMBL/GenBank/DDBJ whole genome shotgun (WGS) entry which is preliminary data.</text>
</comment>
<keyword evidence="2" id="KW-1185">Reference proteome</keyword>
<dbReference type="EMBL" id="CM046400">
    <property type="protein sequence ID" value="KAI8526335.1"/>
    <property type="molecule type" value="Genomic_DNA"/>
</dbReference>
<dbReference type="Proteomes" id="UP001062846">
    <property type="component" value="Chromosome 13"/>
</dbReference>
<gene>
    <name evidence="1" type="ORF">RHMOL_Rhmol13G0300000</name>
</gene>
<protein>
    <submittedName>
        <fullName evidence="1">Uncharacterized protein</fullName>
    </submittedName>
</protein>
<organism evidence="1 2">
    <name type="scientific">Rhododendron molle</name>
    <name type="common">Chinese azalea</name>
    <name type="synonym">Azalea mollis</name>
    <dbReference type="NCBI Taxonomy" id="49168"/>
    <lineage>
        <taxon>Eukaryota</taxon>
        <taxon>Viridiplantae</taxon>
        <taxon>Streptophyta</taxon>
        <taxon>Embryophyta</taxon>
        <taxon>Tracheophyta</taxon>
        <taxon>Spermatophyta</taxon>
        <taxon>Magnoliopsida</taxon>
        <taxon>eudicotyledons</taxon>
        <taxon>Gunneridae</taxon>
        <taxon>Pentapetalae</taxon>
        <taxon>asterids</taxon>
        <taxon>Ericales</taxon>
        <taxon>Ericaceae</taxon>
        <taxon>Ericoideae</taxon>
        <taxon>Rhodoreae</taxon>
        <taxon>Rhododendron</taxon>
    </lineage>
</organism>
<reference evidence="1" key="1">
    <citation type="submission" date="2022-02" db="EMBL/GenBank/DDBJ databases">
        <title>Plant Genome Project.</title>
        <authorList>
            <person name="Zhang R.-G."/>
        </authorList>
    </citation>
    <scope>NUCLEOTIDE SEQUENCE</scope>
    <source>
        <strain evidence="1">AT1</strain>
    </source>
</reference>